<comment type="caution">
    <text evidence="3">The sequence shown here is derived from an EMBL/GenBank/DDBJ whole genome shotgun (WGS) entry which is preliminary data.</text>
</comment>
<accession>A0A1F6CLF0</accession>
<feature type="transmembrane region" description="Helical" evidence="2">
    <location>
        <begin position="192"/>
        <end position="211"/>
    </location>
</feature>
<evidence type="ECO:0000256" key="1">
    <source>
        <dbReference type="ARBA" id="ARBA00023115"/>
    </source>
</evidence>
<protein>
    <recommendedName>
        <fullName evidence="5">PABS domain-containing protein</fullName>
    </recommendedName>
</protein>
<dbReference type="Gene3D" id="3.40.50.150">
    <property type="entry name" value="Vaccinia Virus protein VP39"/>
    <property type="match status" value="1"/>
</dbReference>
<name>A0A1F6CLF0_9BACT</name>
<sequence>MEETPAALSTESVAEKKTETLRFPRTIVFVSSFAIMVLELVAGRLMAPYLGVSLYTWTSVIGVILAGISLGNEIGGRIADKQATRQTLAGVFFMAGFTTLLSLFFVPFMGELLSTSRLPLLASTLIFSAVTFLPASLFLGSISPFVVKFELRALERTGRTVGRIYAWGTLGSILGTFATGFFLISLLGTKTIVLGVAAVLFILGFFVIGQARLLRTRAAAMVGLMFIGGSAIPSICNVESNYYCIRVSQNGAGYILRLDHLIHSYVKPDSVNELGYSYEKIYALLTAYTGKKDFRALFLGGGGYVMPRYMERYYPDSELVVSEIDPAVTEVNFARLELSRDTPIISVNRDARIFLKLMSETERYDYVFGDTFNDFAVPYHLTTKEFNDLVAAHLSDDGFYAVNLIDDLRYGNFLGSYIRTLRLSFPFVYFMPLETDWRHNGRNTFVVVGAKRPLDPGRWAAAVPPGISELQDPESDESKAYHLVVSDAEVDELLAGRKTVILTDDFVPVDNMLAPVFNDSYD</sequence>
<dbReference type="Gene3D" id="1.20.1250.20">
    <property type="entry name" value="MFS general substrate transporter like domains"/>
    <property type="match status" value="1"/>
</dbReference>
<feature type="transmembrane region" description="Helical" evidence="2">
    <location>
        <begin position="218"/>
        <end position="235"/>
    </location>
</feature>
<feature type="transmembrane region" description="Helical" evidence="2">
    <location>
        <begin position="120"/>
        <end position="143"/>
    </location>
</feature>
<gene>
    <name evidence="3" type="ORF">A2704_01575</name>
</gene>
<evidence type="ECO:0000256" key="2">
    <source>
        <dbReference type="SAM" id="Phobius"/>
    </source>
</evidence>
<keyword evidence="2" id="KW-0812">Transmembrane</keyword>
<feature type="transmembrane region" description="Helical" evidence="2">
    <location>
        <begin position="164"/>
        <end position="186"/>
    </location>
</feature>
<proteinExistence type="predicted"/>
<dbReference type="InterPro" id="IPR036259">
    <property type="entry name" value="MFS_trans_sf"/>
</dbReference>
<dbReference type="EMBL" id="MFKW01000060">
    <property type="protein sequence ID" value="OGG49965.1"/>
    <property type="molecule type" value="Genomic_DNA"/>
</dbReference>
<keyword evidence="2" id="KW-0472">Membrane</keyword>
<organism evidence="3 4">
    <name type="scientific">Candidatus Kaiserbacteria bacterium RIFCSPHIGHO2_01_FULL_54_36b</name>
    <dbReference type="NCBI Taxonomy" id="1798483"/>
    <lineage>
        <taxon>Bacteria</taxon>
        <taxon>Candidatus Kaiseribacteriota</taxon>
    </lineage>
</organism>
<feature type="transmembrane region" description="Helical" evidence="2">
    <location>
        <begin position="52"/>
        <end position="75"/>
    </location>
</feature>
<dbReference type="NCBIfam" id="NF037959">
    <property type="entry name" value="MFS_SpdSyn"/>
    <property type="match status" value="1"/>
</dbReference>
<dbReference type="SUPFAM" id="SSF103473">
    <property type="entry name" value="MFS general substrate transporter"/>
    <property type="match status" value="1"/>
</dbReference>
<dbReference type="Proteomes" id="UP000176445">
    <property type="component" value="Unassembled WGS sequence"/>
</dbReference>
<evidence type="ECO:0000313" key="3">
    <source>
        <dbReference type="EMBL" id="OGG49965.1"/>
    </source>
</evidence>
<keyword evidence="1" id="KW-0620">Polyamine biosynthesis</keyword>
<dbReference type="PANTHER" id="PTHR43317">
    <property type="entry name" value="THERMOSPERMINE SYNTHASE ACAULIS5"/>
    <property type="match status" value="1"/>
</dbReference>
<reference evidence="3 4" key="1">
    <citation type="journal article" date="2016" name="Nat. Commun.">
        <title>Thousands of microbial genomes shed light on interconnected biogeochemical processes in an aquifer system.</title>
        <authorList>
            <person name="Anantharaman K."/>
            <person name="Brown C.T."/>
            <person name="Hug L.A."/>
            <person name="Sharon I."/>
            <person name="Castelle C.J."/>
            <person name="Probst A.J."/>
            <person name="Thomas B.C."/>
            <person name="Singh A."/>
            <person name="Wilkins M.J."/>
            <person name="Karaoz U."/>
            <person name="Brodie E.L."/>
            <person name="Williams K.H."/>
            <person name="Hubbard S.S."/>
            <person name="Banfield J.F."/>
        </authorList>
    </citation>
    <scope>NUCLEOTIDE SEQUENCE [LARGE SCALE GENOMIC DNA]</scope>
</reference>
<dbReference type="GO" id="GO:0006596">
    <property type="term" value="P:polyamine biosynthetic process"/>
    <property type="evidence" value="ECO:0007669"/>
    <property type="project" value="UniProtKB-KW"/>
</dbReference>
<feature type="transmembrane region" description="Helical" evidence="2">
    <location>
        <begin position="87"/>
        <end position="108"/>
    </location>
</feature>
<dbReference type="PANTHER" id="PTHR43317:SF1">
    <property type="entry name" value="THERMOSPERMINE SYNTHASE ACAULIS5"/>
    <property type="match status" value="1"/>
</dbReference>
<dbReference type="SUPFAM" id="SSF53335">
    <property type="entry name" value="S-adenosyl-L-methionine-dependent methyltransferases"/>
    <property type="match status" value="1"/>
</dbReference>
<keyword evidence="2" id="KW-1133">Transmembrane helix</keyword>
<dbReference type="GO" id="GO:0010487">
    <property type="term" value="F:thermospermine synthase activity"/>
    <property type="evidence" value="ECO:0007669"/>
    <property type="project" value="TreeGrafter"/>
</dbReference>
<evidence type="ECO:0008006" key="5">
    <source>
        <dbReference type="Google" id="ProtNLM"/>
    </source>
</evidence>
<dbReference type="InterPro" id="IPR029063">
    <property type="entry name" value="SAM-dependent_MTases_sf"/>
</dbReference>
<evidence type="ECO:0000313" key="4">
    <source>
        <dbReference type="Proteomes" id="UP000176445"/>
    </source>
</evidence>
<feature type="transmembrane region" description="Helical" evidence="2">
    <location>
        <begin position="26"/>
        <end position="46"/>
    </location>
</feature>
<dbReference type="AlphaFoldDB" id="A0A1F6CLF0"/>